<reference evidence="1" key="1">
    <citation type="submission" date="2014-07" db="EMBL/GenBank/DDBJ databases">
        <authorList>
            <person name="Hornung V.Bastian."/>
        </authorList>
    </citation>
    <scope>NUCLEOTIDE SEQUENCE</scope>
    <source>
        <strain evidence="1">PCE-S</strain>
    </source>
</reference>
<gene>
    <name evidence="1" type="ORF">DPCES_1437</name>
</gene>
<proteinExistence type="predicted"/>
<sequence length="81" mass="9712">MKVLMDPIETIVRFKGGIPTPVRFRHKDQVVNIDRIIGIRDEKLVGNPVKVYQCQSEVYGRIVRYELRFELHTCKWFLYKM</sequence>
<evidence type="ECO:0000313" key="1">
    <source>
        <dbReference type="EMBL" id="CDX01324.1"/>
    </source>
</evidence>
<protein>
    <submittedName>
        <fullName evidence="1">Uncharacterized protein</fullName>
    </submittedName>
</protein>
<organism evidence="1">
    <name type="scientific">Desulfitobacterium hafniense</name>
    <name type="common">Desulfitobacterium frappieri</name>
    <dbReference type="NCBI Taxonomy" id="49338"/>
    <lineage>
        <taxon>Bacteria</taxon>
        <taxon>Bacillati</taxon>
        <taxon>Bacillota</taxon>
        <taxon>Clostridia</taxon>
        <taxon>Eubacteriales</taxon>
        <taxon>Desulfitobacteriaceae</taxon>
        <taxon>Desulfitobacterium</taxon>
    </lineage>
</organism>
<name>A0A098AXI3_DESHA</name>
<accession>A0A098AXI3</accession>
<dbReference type="AlphaFoldDB" id="A0A098AXI3"/>
<dbReference type="EMBL" id="LK996017">
    <property type="protein sequence ID" value="CDX01324.1"/>
    <property type="molecule type" value="Genomic_DNA"/>
</dbReference>
<dbReference type="PATRIC" id="fig|49338.4.peg.1547"/>